<dbReference type="PROSITE" id="PS50297">
    <property type="entry name" value="ANK_REP_REGION"/>
    <property type="match status" value="1"/>
</dbReference>
<evidence type="ECO:0000313" key="6">
    <source>
        <dbReference type="EMBL" id="CAF3837100.1"/>
    </source>
</evidence>
<dbReference type="PANTHER" id="PTHR24198">
    <property type="entry name" value="ANKYRIN REPEAT AND PROTEIN KINASE DOMAIN-CONTAINING PROTEIN"/>
    <property type="match status" value="1"/>
</dbReference>
<dbReference type="InterPro" id="IPR036770">
    <property type="entry name" value="Ankyrin_rpt-contain_sf"/>
</dbReference>
<evidence type="ECO:0000313" key="5">
    <source>
        <dbReference type="EMBL" id="CAF1258501.1"/>
    </source>
</evidence>
<reference evidence="5" key="1">
    <citation type="submission" date="2021-02" db="EMBL/GenBank/DDBJ databases">
        <authorList>
            <person name="Nowell W R."/>
        </authorList>
    </citation>
    <scope>NUCLEOTIDE SEQUENCE</scope>
</reference>
<evidence type="ECO:0000256" key="1">
    <source>
        <dbReference type="ARBA" id="ARBA00022737"/>
    </source>
</evidence>
<dbReference type="SMART" id="SM00248">
    <property type="entry name" value="ANK"/>
    <property type="match status" value="5"/>
</dbReference>
<evidence type="ECO:0000256" key="2">
    <source>
        <dbReference type="ARBA" id="ARBA00023043"/>
    </source>
</evidence>
<keyword evidence="2 3" id="KW-0040">ANK repeat</keyword>
<dbReference type="EMBL" id="CAJNOG010000470">
    <property type="protein sequence ID" value="CAF1258501.1"/>
    <property type="molecule type" value="Genomic_DNA"/>
</dbReference>
<protein>
    <recommendedName>
        <fullName evidence="9">Ankyrin repeat protein</fullName>
    </recommendedName>
</protein>
<dbReference type="InterPro" id="IPR002110">
    <property type="entry name" value="Ankyrin_rpt"/>
</dbReference>
<keyword evidence="1" id="KW-0677">Repeat</keyword>
<dbReference type="AlphaFoldDB" id="A0A815AKB6"/>
<dbReference type="EMBL" id="CAJNOE010000428">
    <property type="protein sequence ID" value="CAF1210924.1"/>
    <property type="molecule type" value="Genomic_DNA"/>
</dbReference>
<dbReference type="Proteomes" id="UP000663868">
    <property type="component" value="Unassembled WGS sequence"/>
</dbReference>
<dbReference type="Pfam" id="PF12796">
    <property type="entry name" value="Ank_2"/>
    <property type="match status" value="1"/>
</dbReference>
<feature type="repeat" description="ANK" evidence="3">
    <location>
        <begin position="214"/>
        <end position="246"/>
    </location>
</feature>
<evidence type="ECO:0000256" key="3">
    <source>
        <dbReference type="PROSITE-ProRule" id="PRU00023"/>
    </source>
</evidence>
<accession>A0A815AKB6</accession>
<comment type="caution">
    <text evidence="5">The sequence shown here is derived from an EMBL/GenBank/DDBJ whole genome shotgun (WGS) entry which is preliminary data.</text>
</comment>
<dbReference type="Proteomes" id="UP000663844">
    <property type="component" value="Unassembled WGS sequence"/>
</dbReference>
<sequence>MIRWNDPVELSAALNRMSYIRLALRVVEEHNEGKVSILMLAAFYRRTNVVHKLLSWDPSPGQVELRGNVYDIHGDLKNDVTALWCALDRGYFELASILIDNGKANIFYGVHNLAWDYFIETDRLDVLQYLDGKGYVTTKTPGTTNSSYNYYLDLAASLGHTNIVIYFLSKGNEKDIRSGFCVSSALHRAAENSHYDCVRVLCSAGLCPKTEDSNGKTVLRLAAENNHLHIVDFLLEYNYDKASFNELELLASSYMVSISLWDEDEQSARMRNLLQHSLIKRLLLNIPKEVAQPIAAYEFQTECQSIDEFDQIPQNNIDRLYIEALLIRERILLPENDETLFPPLVRRGIILVEQDEFDQCYQLWLHTLHLYQRMELNNDHQNFVWLFCQMLAAGTLISVDQFLEVAHLITYSPQKQLTCEYLATAVCLVAIAAKVT</sequence>
<evidence type="ECO:0000313" key="7">
    <source>
        <dbReference type="EMBL" id="CAF3897679.1"/>
    </source>
</evidence>
<name>A0A815AKB6_9BILA</name>
<gene>
    <name evidence="4" type="ORF">IZO911_LOCUS29169</name>
    <name evidence="5" type="ORF">JYZ213_LOCUS30019</name>
    <name evidence="6" type="ORF">KXQ929_LOCUS19235</name>
    <name evidence="7" type="ORF">OXD698_LOCUS23765</name>
</gene>
<organism evidence="5 8">
    <name type="scientific">Adineta steineri</name>
    <dbReference type="NCBI Taxonomy" id="433720"/>
    <lineage>
        <taxon>Eukaryota</taxon>
        <taxon>Metazoa</taxon>
        <taxon>Spiralia</taxon>
        <taxon>Gnathifera</taxon>
        <taxon>Rotifera</taxon>
        <taxon>Eurotatoria</taxon>
        <taxon>Bdelloidea</taxon>
        <taxon>Adinetida</taxon>
        <taxon>Adinetidae</taxon>
        <taxon>Adineta</taxon>
    </lineage>
</organism>
<dbReference type="Proteomes" id="UP000663845">
    <property type="component" value="Unassembled WGS sequence"/>
</dbReference>
<dbReference type="Gene3D" id="1.25.40.20">
    <property type="entry name" value="Ankyrin repeat-containing domain"/>
    <property type="match status" value="2"/>
</dbReference>
<dbReference type="PANTHER" id="PTHR24198:SF165">
    <property type="entry name" value="ANKYRIN REPEAT-CONTAINING PROTEIN-RELATED"/>
    <property type="match status" value="1"/>
</dbReference>
<dbReference type="EMBL" id="CAJOBB010001295">
    <property type="protein sequence ID" value="CAF3837100.1"/>
    <property type="molecule type" value="Genomic_DNA"/>
</dbReference>
<dbReference type="PROSITE" id="PS50088">
    <property type="entry name" value="ANK_REPEAT"/>
    <property type="match status" value="1"/>
</dbReference>
<dbReference type="Proteomes" id="UP000663860">
    <property type="component" value="Unassembled WGS sequence"/>
</dbReference>
<evidence type="ECO:0000313" key="4">
    <source>
        <dbReference type="EMBL" id="CAF1210924.1"/>
    </source>
</evidence>
<evidence type="ECO:0000313" key="8">
    <source>
        <dbReference type="Proteomes" id="UP000663845"/>
    </source>
</evidence>
<evidence type="ECO:0008006" key="9">
    <source>
        <dbReference type="Google" id="ProtNLM"/>
    </source>
</evidence>
<dbReference type="SUPFAM" id="SSF48403">
    <property type="entry name" value="Ankyrin repeat"/>
    <property type="match status" value="1"/>
</dbReference>
<proteinExistence type="predicted"/>
<dbReference type="EMBL" id="CAJOAZ010002131">
    <property type="protein sequence ID" value="CAF3897679.1"/>
    <property type="molecule type" value="Genomic_DNA"/>
</dbReference>